<name>A0A443SSD0_9ACAR</name>
<dbReference type="PROSITE" id="PS00383">
    <property type="entry name" value="TYR_PHOSPHATASE_1"/>
    <property type="match status" value="1"/>
</dbReference>
<evidence type="ECO:0000313" key="7">
    <source>
        <dbReference type="Proteomes" id="UP000288716"/>
    </source>
</evidence>
<gene>
    <name evidence="6" type="ORF">B4U80_11306</name>
</gene>
<evidence type="ECO:0000259" key="5">
    <source>
        <dbReference type="PROSITE" id="PS50056"/>
    </source>
</evidence>
<sequence length="227" mass="26158">MGPKRTFPSDITKLRSEAQLSAIAATASEDNKQIFRPPYSEMSQIKDELFLTGMGGISREKFANKNISCIINVTFEAPCVRLNGVETIRIPVDDTPNDTLIDHFDRIAQKIFEVGKKGQKTVVHCVAGMSRSATIVIAYLMKHYKMSLVDAFNLTLKKRSCIKPNTRFMKELMIYELRIHKYYSTRMIYTTQSGIQIEIPDFWLNYHPKLVRMEVDRVKNLKQQTKQ</sequence>
<dbReference type="Gene3D" id="3.90.190.10">
    <property type="entry name" value="Protein tyrosine phosphatase superfamily"/>
    <property type="match status" value="1"/>
</dbReference>
<dbReference type="InterPro" id="IPR020422">
    <property type="entry name" value="TYR_PHOSPHATASE_DUAL_dom"/>
</dbReference>
<dbReference type="InterPro" id="IPR029021">
    <property type="entry name" value="Prot-tyrosine_phosphatase-like"/>
</dbReference>
<dbReference type="SUPFAM" id="SSF52799">
    <property type="entry name" value="(Phosphotyrosine protein) phosphatases II"/>
    <property type="match status" value="1"/>
</dbReference>
<keyword evidence="3" id="KW-0904">Protein phosphatase</keyword>
<dbReference type="AlphaFoldDB" id="A0A443SSD0"/>
<protein>
    <submittedName>
        <fullName evidence="6">Dual specificity protein phosphatase 14-like protein</fullName>
    </submittedName>
</protein>
<accession>A0A443SSD0</accession>
<organism evidence="6 7">
    <name type="scientific">Leptotrombidium deliense</name>
    <dbReference type="NCBI Taxonomy" id="299467"/>
    <lineage>
        <taxon>Eukaryota</taxon>
        <taxon>Metazoa</taxon>
        <taxon>Ecdysozoa</taxon>
        <taxon>Arthropoda</taxon>
        <taxon>Chelicerata</taxon>
        <taxon>Arachnida</taxon>
        <taxon>Acari</taxon>
        <taxon>Acariformes</taxon>
        <taxon>Trombidiformes</taxon>
        <taxon>Prostigmata</taxon>
        <taxon>Anystina</taxon>
        <taxon>Parasitengona</taxon>
        <taxon>Trombiculoidea</taxon>
        <taxon>Trombiculidae</taxon>
        <taxon>Leptotrombidium</taxon>
    </lineage>
</organism>
<keyword evidence="2" id="KW-0378">Hydrolase</keyword>
<dbReference type="VEuPathDB" id="VectorBase:LDEU001619"/>
<evidence type="ECO:0000256" key="2">
    <source>
        <dbReference type="ARBA" id="ARBA00022801"/>
    </source>
</evidence>
<dbReference type="OrthoDB" id="285418at2759"/>
<dbReference type="CDD" id="cd14514">
    <property type="entry name" value="DUSP14-like"/>
    <property type="match status" value="1"/>
</dbReference>
<dbReference type="PANTHER" id="PTHR45961:SF6">
    <property type="entry name" value="IP21249P"/>
    <property type="match status" value="1"/>
</dbReference>
<dbReference type="PROSITE" id="PS50054">
    <property type="entry name" value="TYR_PHOSPHATASE_DUAL"/>
    <property type="match status" value="1"/>
</dbReference>
<dbReference type="InterPro" id="IPR000387">
    <property type="entry name" value="Tyr_Pase_dom"/>
</dbReference>
<evidence type="ECO:0000313" key="6">
    <source>
        <dbReference type="EMBL" id="RWS30419.1"/>
    </source>
</evidence>
<dbReference type="GO" id="GO:0005737">
    <property type="term" value="C:cytoplasm"/>
    <property type="evidence" value="ECO:0007669"/>
    <property type="project" value="TreeGrafter"/>
</dbReference>
<dbReference type="SMART" id="SM00195">
    <property type="entry name" value="DSPc"/>
    <property type="match status" value="1"/>
</dbReference>
<dbReference type="PROSITE" id="PS50056">
    <property type="entry name" value="TYR_PHOSPHATASE_2"/>
    <property type="match status" value="1"/>
</dbReference>
<reference evidence="6 7" key="1">
    <citation type="journal article" date="2018" name="Gigascience">
        <title>Genomes of trombidid mites reveal novel predicted allergens and laterally-transferred genes associated with secondary metabolism.</title>
        <authorList>
            <person name="Dong X."/>
            <person name="Chaisiri K."/>
            <person name="Xia D."/>
            <person name="Armstrong S.D."/>
            <person name="Fang Y."/>
            <person name="Donnelly M.J."/>
            <person name="Kadowaki T."/>
            <person name="McGarry J.W."/>
            <person name="Darby A.C."/>
            <person name="Makepeace B.L."/>
        </authorList>
    </citation>
    <scope>NUCLEOTIDE SEQUENCE [LARGE SCALE GENOMIC DNA]</scope>
    <source>
        <strain evidence="6">UoL-UT</strain>
    </source>
</reference>
<dbReference type="Pfam" id="PF00782">
    <property type="entry name" value="DSPc"/>
    <property type="match status" value="1"/>
</dbReference>
<keyword evidence="7" id="KW-1185">Reference proteome</keyword>
<dbReference type="Proteomes" id="UP000288716">
    <property type="component" value="Unassembled WGS sequence"/>
</dbReference>
<dbReference type="InterPro" id="IPR000340">
    <property type="entry name" value="Dual-sp_phosphatase_cat-dom"/>
</dbReference>
<comment type="caution">
    <text evidence="6">The sequence shown here is derived from an EMBL/GenBank/DDBJ whole genome shotgun (WGS) entry which is preliminary data.</text>
</comment>
<dbReference type="InterPro" id="IPR016130">
    <property type="entry name" value="Tyr_Pase_AS"/>
</dbReference>
<dbReference type="STRING" id="299467.A0A443SSD0"/>
<feature type="domain" description="Tyrosine-protein phosphatase" evidence="4">
    <location>
        <begin position="41"/>
        <end position="181"/>
    </location>
</feature>
<comment type="similarity">
    <text evidence="1">Belongs to the protein-tyrosine phosphatase family. Non-receptor class dual specificity subfamily.</text>
</comment>
<dbReference type="PANTHER" id="PTHR45961">
    <property type="entry name" value="IP21249P"/>
    <property type="match status" value="1"/>
</dbReference>
<dbReference type="EMBL" id="NCKV01000511">
    <property type="protein sequence ID" value="RWS30419.1"/>
    <property type="molecule type" value="Genomic_DNA"/>
</dbReference>
<feature type="domain" description="Tyrosine specific protein phosphatases" evidence="5">
    <location>
        <begin position="102"/>
        <end position="159"/>
    </location>
</feature>
<proteinExistence type="inferred from homology"/>
<evidence type="ECO:0000256" key="1">
    <source>
        <dbReference type="ARBA" id="ARBA00008601"/>
    </source>
</evidence>
<dbReference type="GO" id="GO:0004721">
    <property type="term" value="F:phosphoprotein phosphatase activity"/>
    <property type="evidence" value="ECO:0007669"/>
    <property type="project" value="UniProtKB-KW"/>
</dbReference>
<evidence type="ECO:0000259" key="4">
    <source>
        <dbReference type="PROSITE" id="PS50054"/>
    </source>
</evidence>
<dbReference type="InterPro" id="IPR052103">
    <property type="entry name" value="Dual_spec_Phospatases"/>
</dbReference>
<evidence type="ECO:0000256" key="3">
    <source>
        <dbReference type="ARBA" id="ARBA00022912"/>
    </source>
</evidence>